<dbReference type="EMBL" id="JAJJMB010014227">
    <property type="protein sequence ID" value="KAI3861958.1"/>
    <property type="molecule type" value="Genomic_DNA"/>
</dbReference>
<evidence type="ECO:0000313" key="2">
    <source>
        <dbReference type="Proteomes" id="UP001202328"/>
    </source>
</evidence>
<proteinExistence type="predicted"/>
<accession>A0AAD4S426</accession>
<reference evidence="1" key="1">
    <citation type="submission" date="2022-04" db="EMBL/GenBank/DDBJ databases">
        <title>A functionally conserved STORR gene fusion in Papaver species that diverged 16.8 million years ago.</title>
        <authorList>
            <person name="Catania T."/>
        </authorList>
    </citation>
    <scope>NUCLEOTIDE SEQUENCE</scope>
    <source>
        <strain evidence="1">S-188037</strain>
    </source>
</reference>
<comment type="caution">
    <text evidence="1">The sequence shown here is derived from an EMBL/GenBank/DDBJ whole genome shotgun (WGS) entry which is preliminary data.</text>
</comment>
<keyword evidence="2" id="KW-1185">Reference proteome</keyword>
<sequence length="59" mass="6830">MRKTPSQGRTSIIYNFSSDYILREQYRDPSIVGVRFGKLLEEMPLLSRVSRPSSKPNLN</sequence>
<organism evidence="1 2">
    <name type="scientific">Papaver atlanticum</name>
    <dbReference type="NCBI Taxonomy" id="357466"/>
    <lineage>
        <taxon>Eukaryota</taxon>
        <taxon>Viridiplantae</taxon>
        <taxon>Streptophyta</taxon>
        <taxon>Embryophyta</taxon>
        <taxon>Tracheophyta</taxon>
        <taxon>Spermatophyta</taxon>
        <taxon>Magnoliopsida</taxon>
        <taxon>Ranunculales</taxon>
        <taxon>Papaveraceae</taxon>
        <taxon>Papaveroideae</taxon>
        <taxon>Papaver</taxon>
    </lineage>
</organism>
<gene>
    <name evidence="1" type="ORF">MKW98_018241</name>
</gene>
<protein>
    <submittedName>
        <fullName evidence="1">Uncharacterized protein</fullName>
    </submittedName>
</protein>
<evidence type="ECO:0000313" key="1">
    <source>
        <dbReference type="EMBL" id="KAI3861958.1"/>
    </source>
</evidence>
<name>A0AAD4S426_9MAGN</name>
<dbReference type="Proteomes" id="UP001202328">
    <property type="component" value="Unassembled WGS sequence"/>
</dbReference>
<dbReference type="AlphaFoldDB" id="A0AAD4S426"/>